<gene>
    <name evidence="2" type="ORF">HJG63_010507</name>
</gene>
<organism evidence="2 3">
    <name type="scientific">Rousettus aegyptiacus</name>
    <name type="common">Egyptian fruit bat</name>
    <name type="synonym">Pteropus aegyptiacus</name>
    <dbReference type="NCBI Taxonomy" id="9407"/>
    <lineage>
        <taxon>Eukaryota</taxon>
        <taxon>Metazoa</taxon>
        <taxon>Chordata</taxon>
        <taxon>Craniata</taxon>
        <taxon>Vertebrata</taxon>
        <taxon>Euteleostomi</taxon>
        <taxon>Mammalia</taxon>
        <taxon>Eutheria</taxon>
        <taxon>Laurasiatheria</taxon>
        <taxon>Chiroptera</taxon>
        <taxon>Yinpterochiroptera</taxon>
        <taxon>Pteropodoidea</taxon>
        <taxon>Pteropodidae</taxon>
        <taxon>Rousettinae</taxon>
        <taxon>Rousettus</taxon>
    </lineage>
</organism>
<dbReference type="EMBL" id="JACASE010000003">
    <property type="protein sequence ID" value="KAF6485253.1"/>
    <property type="molecule type" value="Genomic_DNA"/>
</dbReference>
<reference evidence="2 3" key="1">
    <citation type="journal article" date="2020" name="Nature">
        <title>Six reference-quality genomes reveal evolution of bat adaptations.</title>
        <authorList>
            <person name="Jebb D."/>
            <person name="Huang Z."/>
            <person name="Pippel M."/>
            <person name="Hughes G.M."/>
            <person name="Lavrichenko K."/>
            <person name="Devanna P."/>
            <person name="Winkler S."/>
            <person name="Jermiin L.S."/>
            <person name="Skirmuntt E.C."/>
            <person name="Katzourakis A."/>
            <person name="Burkitt-Gray L."/>
            <person name="Ray D.A."/>
            <person name="Sullivan K.A.M."/>
            <person name="Roscito J.G."/>
            <person name="Kirilenko B.M."/>
            <person name="Davalos L.M."/>
            <person name="Corthals A.P."/>
            <person name="Power M.L."/>
            <person name="Jones G."/>
            <person name="Ransome R.D."/>
            <person name="Dechmann D.K.N."/>
            <person name="Locatelli A.G."/>
            <person name="Puechmaille S.J."/>
            <person name="Fedrigo O."/>
            <person name="Jarvis E.D."/>
            <person name="Hiller M."/>
            <person name="Vernes S.C."/>
            <person name="Myers E.W."/>
            <person name="Teeling E.C."/>
        </authorList>
    </citation>
    <scope>NUCLEOTIDE SEQUENCE [LARGE SCALE GENOMIC DNA]</scope>
    <source>
        <strain evidence="2">MRouAeg1</strain>
        <tissue evidence="2">Muscle</tissue>
    </source>
</reference>
<protein>
    <submittedName>
        <fullName evidence="2">Uncharacterized protein</fullName>
    </submittedName>
</protein>
<keyword evidence="3" id="KW-1185">Reference proteome</keyword>
<evidence type="ECO:0000313" key="3">
    <source>
        <dbReference type="Proteomes" id="UP000593571"/>
    </source>
</evidence>
<comment type="caution">
    <text evidence="2">The sequence shown here is derived from an EMBL/GenBank/DDBJ whole genome shotgun (WGS) entry which is preliminary data.</text>
</comment>
<evidence type="ECO:0000313" key="2">
    <source>
        <dbReference type="EMBL" id="KAF6485253.1"/>
    </source>
</evidence>
<evidence type="ECO:0000256" key="1">
    <source>
        <dbReference type="SAM" id="MobiDB-lite"/>
    </source>
</evidence>
<sequence length="203" mass="21460">MGLPPGCRLVESWMGWASRVWRGRQQPTDSGEPAGVGGADPVQGEEGMSPLPAMTPGVPSNLPQGGAPGGRAPESQTPGRWHAGLSRPLSRVRGPATSPLRWPWLQAGRSGLHSLNPRLQVSGWRLALWPQWREGPGNGGWFYVCGSFLVLRWGAGLLACTRGTGDQGSGLCDSRQALPVSAHFHLHAMPSLPPPLGSASLAF</sequence>
<proteinExistence type="predicted"/>
<dbReference type="Proteomes" id="UP000593571">
    <property type="component" value="Unassembled WGS sequence"/>
</dbReference>
<dbReference type="AlphaFoldDB" id="A0A7J8IKW7"/>
<feature type="region of interest" description="Disordered" evidence="1">
    <location>
        <begin position="23"/>
        <end position="95"/>
    </location>
</feature>
<name>A0A7J8IKW7_ROUAE</name>
<accession>A0A7J8IKW7</accession>